<protein>
    <submittedName>
        <fullName evidence="4">Biliverdin-producing heme oxygenase</fullName>
    </submittedName>
</protein>
<dbReference type="Pfam" id="PF01126">
    <property type="entry name" value="Heme_oxygenase"/>
    <property type="match status" value="1"/>
</dbReference>
<dbReference type="InterPro" id="IPR016053">
    <property type="entry name" value="Haem_Oase-like"/>
</dbReference>
<comment type="caution">
    <text evidence="4">The sequence shown here is derived from an EMBL/GenBank/DDBJ whole genome shotgun (WGS) entry which is preliminary data.</text>
</comment>
<gene>
    <name evidence="4" type="ORF">SIL87_13425</name>
</gene>
<organism evidence="4 5">
    <name type="scientific">Acidiphilium acidophilum</name>
    <name type="common">Thiobacillus acidophilus</name>
    <dbReference type="NCBI Taxonomy" id="76588"/>
    <lineage>
        <taxon>Bacteria</taxon>
        <taxon>Pseudomonadati</taxon>
        <taxon>Pseudomonadota</taxon>
        <taxon>Alphaproteobacteria</taxon>
        <taxon>Acetobacterales</taxon>
        <taxon>Acidocellaceae</taxon>
        <taxon>Acidiphilium</taxon>
    </lineage>
</organism>
<dbReference type="GO" id="GO:0046872">
    <property type="term" value="F:metal ion binding"/>
    <property type="evidence" value="ECO:0007669"/>
    <property type="project" value="UniProtKB-KW"/>
</dbReference>
<proteinExistence type="predicted"/>
<keyword evidence="2" id="KW-0479">Metal-binding</keyword>
<dbReference type="InterPro" id="IPR016084">
    <property type="entry name" value="Haem_Oase-like_multi-hlx"/>
</dbReference>
<name>A0AAW9DRR1_ACIAO</name>
<evidence type="ECO:0000256" key="2">
    <source>
        <dbReference type="ARBA" id="ARBA00022723"/>
    </source>
</evidence>
<dbReference type="InterPro" id="IPR002051">
    <property type="entry name" value="Haem_Oase"/>
</dbReference>
<evidence type="ECO:0000256" key="3">
    <source>
        <dbReference type="ARBA" id="ARBA00023004"/>
    </source>
</evidence>
<evidence type="ECO:0000313" key="4">
    <source>
        <dbReference type="EMBL" id="MDX5931764.1"/>
    </source>
</evidence>
<evidence type="ECO:0000313" key="5">
    <source>
        <dbReference type="Proteomes" id="UP001279553"/>
    </source>
</evidence>
<dbReference type="SUPFAM" id="SSF48613">
    <property type="entry name" value="Heme oxygenase-like"/>
    <property type="match status" value="1"/>
</dbReference>
<keyword evidence="5" id="KW-1185">Reference proteome</keyword>
<keyword evidence="3" id="KW-0408">Iron</keyword>
<dbReference type="PANTHER" id="PTHR10720:SF0">
    <property type="entry name" value="HEME OXYGENASE"/>
    <property type="match status" value="1"/>
</dbReference>
<evidence type="ECO:0000256" key="1">
    <source>
        <dbReference type="ARBA" id="ARBA00022617"/>
    </source>
</evidence>
<dbReference type="PANTHER" id="PTHR10720">
    <property type="entry name" value="HEME OXYGENASE"/>
    <property type="match status" value="1"/>
</dbReference>
<dbReference type="Gene3D" id="1.20.910.10">
    <property type="entry name" value="Heme oxygenase-like"/>
    <property type="match status" value="1"/>
</dbReference>
<reference evidence="4 5" key="1">
    <citation type="submission" date="2023-11" db="EMBL/GenBank/DDBJ databases">
        <title>MicrobeMod: A computational toolkit for identifying prokaryotic methylation and restriction-modification with nanopore sequencing.</title>
        <authorList>
            <person name="Crits-Christoph A."/>
            <person name="Kang S.C."/>
            <person name="Lee H."/>
            <person name="Ostrov N."/>
        </authorList>
    </citation>
    <scope>NUCLEOTIDE SEQUENCE [LARGE SCALE GENOMIC DNA]</scope>
    <source>
        <strain evidence="4 5">DSMZ 700</strain>
    </source>
</reference>
<dbReference type="EMBL" id="JAWXYB010000018">
    <property type="protein sequence ID" value="MDX5931764.1"/>
    <property type="molecule type" value="Genomic_DNA"/>
</dbReference>
<dbReference type="RefSeq" id="WP_319614655.1">
    <property type="nucleotide sequence ID" value="NZ_JAWXYB010000018.1"/>
</dbReference>
<sequence>MAMGAGEAVARGMTPPEVDLVGELVSDVAGDLAGDLAGRLRQATWDLHREAERSGVVALMLSGGMGREAYGLFLRNLLAVYEALESGLDSARDHAAVGALAREELYRGAALRADLAALGGADWAARWPVLPEGRDYAARIAAVAACDPLRLLAHAYVRYLGDLNGGRLSNLMSGK</sequence>
<dbReference type="GO" id="GO:0006979">
    <property type="term" value="P:response to oxidative stress"/>
    <property type="evidence" value="ECO:0007669"/>
    <property type="project" value="TreeGrafter"/>
</dbReference>
<dbReference type="GO" id="GO:0020037">
    <property type="term" value="F:heme binding"/>
    <property type="evidence" value="ECO:0007669"/>
    <property type="project" value="TreeGrafter"/>
</dbReference>
<dbReference type="GO" id="GO:0004392">
    <property type="term" value="F:heme oxygenase (decyclizing) activity"/>
    <property type="evidence" value="ECO:0007669"/>
    <property type="project" value="InterPro"/>
</dbReference>
<dbReference type="GO" id="GO:0006788">
    <property type="term" value="P:heme oxidation"/>
    <property type="evidence" value="ECO:0007669"/>
    <property type="project" value="InterPro"/>
</dbReference>
<dbReference type="PRINTS" id="PR00088">
    <property type="entry name" value="HAEMOXYGNASE"/>
</dbReference>
<keyword evidence="1" id="KW-0349">Heme</keyword>
<dbReference type="Proteomes" id="UP001279553">
    <property type="component" value="Unassembled WGS sequence"/>
</dbReference>
<dbReference type="GO" id="GO:0042167">
    <property type="term" value="P:heme catabolic process"/>
    <property type="evidence" value="ECO:0007669"/>
    <property type="project" value="TreeGrafter"/>
</dbReference>
<dbReference type="CDD" id="cd19165">
    <property type="entry name" value="HemeO"/>
    <property type="match status" value="1"/>
</dbReference>
<accession>A0AAW9DRR1</accession>
<dbReference type="AlphaFoldDB" id="A0AAW9DRR1"/>